<keyword evidence="4" id="KW-1185">Reference proteome</keyword>
<dbReference type="EMBL" id="JASZZX010000041">
    <property type="protein sequence ID" value="MDM3929569.1"/>
    <property type="molecule type" value="Genomic_DNA"/>
</dbReference>
<dbReference type="Proteomes" id="UP001529272">
    <property type="component" value="Unassembled WGS sequence"/>
</dbReference>
<evidence type="ECO:0000313" key="3">
    <source>
        <dbReference type="Proteomes" id="UP000198286"/>
    </source>
</evidence>
<proteinExistence type="predicted"/>
<evidence type="ECO:0000313" key="2">
    <source>
        <dbReference type="EMBL" id="MDM3929569.1"/>
    </source>
</evidence>
<dbReference type="RefSeq" id="WP_089151999.1">
    <property type="nucleotide sequence ID" value="NZ_CP015267.1"/>
</dbReference>
<organism evidence="1 3">
    <name type="scientific">Mycobacterium intracellulare subsp. chimaera</name>
    <dbReference type="NCBI Taxonomy" id="222805"/>
    <lineage>
        <taxon>Bacteria</taxon>
        <taxon>Bacillati</taxon>
        <taxon>Actinomycetota</taxon>
        <taxon>Actinomycetes</taxon>
        <taxon>Mycobacteriales</taxon>
        <taxon>Mycobacteriaceae</taxon>
        <taxon>Mycobacterium</taxon>
        <taxon>Mycobacterium avium complex (MAC)</taxon>
    </lineage>
</organism>
<reference evidence="1 3" key="1">
    <citation type="journal article" date="2017" name="Lancet Infect. Dis.">
        <title>Global outbreak of severe Mycobacterium chimaera disease after cardiac surgery: a molecular epidemiological study.</title>
        <authorList>
            <person name="van Ingen J."/>
            <person name="Kohl T."/>
            <person name="Kranzer K."/>
            <person name="Hasse B."/>
            <person name="Keller P."/>
            <person name="Szafranska A."/>
            <person name="Hillemann D."/>
            <person name="Chand M."/>
            <person name="Schreiber P."/>
            <person name="Sommerstein R."/>
            <person name="Berger C."/>
            <person name="Genoni M."/>
            <person name="Ruegg C."/>
            <person name="Troillet N."/>
            <person name="Widmer A.F."/>
            <person name="Becker S.L."/>
            <person name="Herrmann M."/>
            <person name="Eckmanns T."/>
            <person name="Haller S."/>
            <person name="Hoeller C."/>
            <person name="Debast S.B."/>
            <person name="Wolfhagen M.J."/>
            <person name="Hopman J."/>
            <person name="Kluytmans J."/>
            <person name="Langelaar M."/>
            <person name="Notermans D.W."/>
            <person name="ten Oever J."/>
            <person name="van den Barselaar P."/>
            <person name="Vonk A.B.A."/>
            <person name="Vos M.C."/>
            <person name="Ahmed N."/>
            <person name="Brown T."/>
            <person name="Crook D."/>
            <person name="Lamagni T."/>
            <person name="Phin N."/>
            <person name="Smith E.G."/>
            <person name="Zambon M."/>
            <person name="Serr A."/>
            <person name="Goetting T."/>
            <person name="Ebner W."/>
            <person name="Thuermer A."/>
            <person name="Utpatel C."/>
            <person name="Sproer C."/>
            <person name="Bunk B."/>
            <person name="Nubel U."/>
            <person name="Bloemberg G."/>
            <person name="Bottger E."/>
            <person name="Niemann S."/>
            <person name="Wagner D."/>
            <person name="Sax H."/>
        </authorList>
    </citation>
    <scope>NUCLEOTIDE SEQUENCE [LARGE SCALE GENOMIC DNA]</scope>
    <source>
        <strain evidence="1 3">ZUERICH-2</strain>
    </source>
</reference>
<gene>
    <name evidence="1" type="ORF">MYCOZU2_03893</name>
    <name evidence="2" type="ORF">QRB35_26690</name>
</gene>
<dbReference type="Proteomes" id="UP000198286">
    <property type="component" value="Chromosome"/>
</dbReference>
<name>A0A7U5MML3_MYCIT</name>
<reference evidence="4" key="2">
    <citation type="submission" date="2023-06" db="EMBL/GenBank/DDBJ databases">
        <title>Itaconate inhibition of nontuberculous mycobacteria.</title>
        <authorList>
            <person name="Spilker T."/>
        </authorList>
    </citation>
    <scope>NUCLEOTIDE SEQUENCE [LARGE SCALE GENOMIC DNA]</scope>
    <source>
        <strain evidence="4">FLAC1071</strain>
    </source>
</reference>
<evidence type="ECO:0000313" key="4">
    <source>
        <dbReference type="Proteomes" id="UP001529272"/>
    </source>
</evidence>
<evidence type="ECO:0000313" key="1">
    <source>
        <dbReference type="EMBL" id="ASL16267.1"/>
    </source>
</evidence>
<accession>A0A7U5MML3</accession>
<dbReference type="AlphaFoldDB" id="A0A7U5MML3"/>
<protein>
    <submittedName>
        <fullName evidence="1">Uncharacterized protein</fullName>
    </submittedName>
</protein>
<sequence>MGTDKLIVDFIARKFAYATADGVERNAAFPTKNEPCLDDLARLLASARGWSNVGGQDEWWLLTFDEYMTEDDDFGVTIPNTFTLELTGCNPHKELERYVALRGSDPHLKAYGRVKGKDEEQFSHVSVSYIGLRFLYDRVHEGIREGAENGYIADGDNWLMRVIYRKRGENEFELRTPCTFQAPMEWQPAWE</sequence>
<dbReference type="EMBL" id="CP015267">
    <property type="protein sequence ID" value="ASL16267.1"/>
    <property type="molecule type" value="Genomic_DNA"/>
</dbReference>
<reference evidence="2" key="4">
    <citation type="submission" date="2023-06" db="EMBL/GenBank/DDBJ databases">
        <authorList>
            <person name="Spilker T."/>
        </authorList>
    </citation>
    <scope>NUCLEOTIDE SEQUENCE</scope>
    <source>
        <strain evidence="2">FLAC1071</strain>
    </source>
</reference>
<reference evidence="2 4" key="3">
    <citation type="submission" date="2023-06" db="EMBL/GenBank/DDBJ databases">
        <title>Itaconate inhibition of nontuberculous mycobacteria.</title>
        <authorList>
            <person name="Breen P."/>
            <person name="Zimbric M."/>
            <person name="Caverly L."/>
        </authorList>
    </citation>
    <scope>NUCLEOTIDE SEQUENCE [LARGE SCALE GENOMIC DNA]</scope>
    <source>
        <strain evidence="2 4">FLAC1071</strain>
    </source>
</reference>